<comment type="caution">
    <text evidence="1">The sequence shown here is derived from an EMBL/GenBank/DDBJ whole genome shotgun (WGS) entry which is preliminary data.</text>
</comment>
<dbReference type="EMBL" id="CM047581">
    <property type="protein sequence ID" value="KAI9917087.1"/>
    <property type="molecule type" value="Genomic_DNA"/>
</dbReference>
<evidence type="ECO:0000313" key="1">
    <source>
        <dbReference type="EMBL" id="KAI9917087.1"/>
    </source>
</evidence>
<keyword evidence="2" id="KW-1185">Reference proteome</keyword>
<dbReference type="Proteomes" id="UP001163321">
    <property type="component" value="Chromosome 2"/>
</dbReference>
<name>A0ACC0WET4_9STRA</name>
<organism evidence="1 2">
    <name type="scientific">Peronosclerospora sorghi</name>
    <dbReference type="NCBI Taxonomy" id="230839"/>
    <lineage>
        <taxon>Eukaryota</taxon>
        <taxon>Sar</taxon>
        <taxon>Stramenopiles</taxon>
        <taxon>Oomycota</taxon>
        <taxon>Peronosporomycetes</taxon>
        <taxon>Peronosporales</taxon>
        <taxon>Peronosporaceae</taxon>
        <taxon>Peronosclerospora</taxon>
    </lineage>
</organism>
<sequence>MCKSLLEEFELNERFLNLNFKLELIQHNTKVLDSRQGERLEWYIILLISEEMGIVVYELLMKLAYIEK</sequence>
<accession>A0ACC0WET4</accession>
<proteinExistence type="predicted"/>
<evidence type="ECO:0000313" key="2">
    <source>
        <dbReference type="Proteomes" id="UP001163321"/>
    </source>
</evidence>
<protein>
    <submittedName>
        <fullName evidence="1">Uncharacterized protein</fullName>
    </submittedName>
</protein>
<gene>
    <name evidence="1" type="ORF">PsorP6_018069</name>
</gene>
<reference evidence="1 2" key="1">
    <citation type="journal article" date="2022" name="bioRxiv">
        <title>The genome of the oomycete Peronosclerospora sorghi, a cosmopolitan pathogen of maize and sorghum, is inflated with dispersed pseudogenes.</title>
        <authorList>
            <person name="Fletcher K."/>
            <person name="Martin F."/>
            <person name="Isakeit T."/>
            <person name="Cavanaugh K."/>
            <person name="Magill C."/>
            <person name="Michelmore R."/>
        </authorList>
    </citation>
    <scope>NUCLEOTIDE SEQUENCE [LARGE SCALE GENOMIC DNA]</scope>
    <source>
        <strain evidence="1">P6</strain>
    </source>
</reference>